<dbReference type="GO" id="GO:0006229">
    <property type="term" value="P:dUTP biosynthetic process"/>
    <property type="evidence" value="ECO:0007669"/>
    <property type="project" value="InterPro"/>
</dbReference>
<dbReference type="Gene3D" id="2.70.40.10">
    <property type="match status" value="1"/>
</dbReference>
<organism evidence="3 4">
    <name type="scientific">Aliarcobacter butzleri</name>
    <dbReference type="NCBI Taxonomy" id="28197"/>
    <lineage>
        <taxon>Bacteria</taxon>
        <taxon>Pseudomonadati</taxon>
        <taxon>Campylobacterota</taxon>
        <taxon>Epsilonproteobacteria</taxon>
        <taxon>Campylobacterales</taxon>
        <taxon>Arcobacteraceae</taxon>
        <taxon>Aliarcobacter</taxon>
    </lineage>
</organism>
<dbReference type="Pfam" id="PF22769">
    <property type="entry name" value="DCD"/>
    <property type="match status" value="1"/>
</dbReference>
<dbReference type="PANTHER" id="PTHR42680">
    <property type="entry name" value="DCTP DEAMINASE"/>
    <property type="match status" value="1"/>
</dbReference>
<dbReference type="Proteomes" id="UP001170713">
    <property type="component" value="Unassembled WGS sequence"/>
</dbReference>
<dbReference type="PANTHER" id="PTHR42680:SF3">
    <property type="entry name" value="DCTP DEAMINASE"/>
    <property type="match status" value="1"/>
</dbReference>
<dbReference type="InterPro" id="IPR033704">
    <property type="entry name" value="dUTPase_trimeric"/>
</dbReference>
<dbReference type="InterPro" id="IPR011962">
    <property type="entry name" value="dCTP_deaminase"/>
</dbReference>
<keyword evidence="1 3" id="KW-0378">Hydrolase</keyword>
<dbReference type="GO" id="GO:0008829">
    <property type="term" value="F:dCTP deaminase activity"/>
    <property type="evidence" value="ECO:0007669"/>
    <property type="project" value="UniProtKB-EC"/>
</dbReference>
<gene>
    <name evidence="3" type="primary">dcd</name>
    <name evidence="3" type="ORF">PJV88_05930</name>
</gene>
<protein>
    <submittedName>
        <fullName evidence="3">dCTP deaminase</fullName>
        <ecNumber evidence="3">3.5.4.13</ecNumber>
    </submittedName>
</protein>
<evidence type="ECO:0000313" key="4">
    <source>
        <dbReference type="Proteomes" id="UP001170713"/>
    </source>
</evidence>
<name>A0AAW7Q457_9BACT</name>
<reference evidence="3" key="1">
    <citation type="journal article" date="2023" name="Microorganisms">
        <title>Genomic Characterization of Arcobacter butzleri Strains Isolated from Various Sources in Lithuania.</title>
        <authorList>
            <person name="Uljanovas D."/>
            <person name="Golz G."/>
            <person name="Fleischmann S."/>
            <person name="Kudirkiene E."/>
            <person name="Kasetiene N."/>
            <person name="Grineviciene A."/>
            <person name="Tamuleviciene E."/>
            <person name="Aksomaitiene J."/>
            <person name="Alter T."/>
            <person name="Malakauskas M."/>
        </authorList>
    </citation>
    <scope>NUCLEOTIDE SEQUENCE</scope>
    <source>
        <strain evidence="3">W48</strain>
    </source>
</reference>
<dbReference type="CDD" id="cd07557">
    <property type="entry name" value="trimeric_dUTPase"/>
    <property type="match status" value="1"/>
</dbReference>
<dbReference type="EC" id="3.5.4.13" evidence="3"/>
<comment type="caution">
    <text evidence="3">The sequence shown here is derived from an EMBL/GenBank/DDBJ whole genome shotgun (WGS) entry which is preliminary data.</text>
</comment>
<dbReference type="InterPro" id="IPR036157">
    <property type="entry name" value="dUTPase-like_sf"/>
</dbReference>
<dbReference type="SUPFAM" id="SSF51283">
    <property type="entry name" value="dUTPase-like"/>
    <property type="match status" value="1"/>
</dbReference>
<sequence length="196" mass="22324">MSVLTKTEIIEKINSNELYITPILDQSDTFDSTSINVRLGNEFIIMKKQTFPTFDIFNFKSNIEEYQKKIRINFKESFTLHPGELILSSTLEYIAIPDNLMAYVIGKSSWGRAGLIIATATKVDPGFKGCITLEIINEGESPIVLYPGTPIAQLILHTLEQPIEAYNGKFNFSVGPVFPNFDEKRCKWKFWNNSKE</sequence>
<evidence type="ECO:0000313" key="3">
    <source>
        <dbReference type="EMBL" id="MDN5114175.1"/>
    </source>
</evidence>
<dbReference type="NCBIfam" id="TIGR02274">
    <property type="entry name" value="dCTP_deam"/>
    <property type="match status" value="1"/>
</dbReference>
<reference evidence="3" key="2">
    <citation type="submission" date="2023-01" db="EMBL/GenBank/DDBJ databases">
        <authorList>
            <person name="Uljanovas D."/>
        </authorList>
    </citation>
    <scope>NUCLEOTIDE SEQUENCE</scope>
    <source>
        <strain evidence="3">W48</strain>
    </source>
</reference>
<keyword evidence="2" id="KW-0546">Nucleotide metabolism</keyword>
<evidence type="ECO:0000256" key="1">
    <source>
        <dbReference type="ARBA" id="ARBA00022801"/>
    </source>
</evidence>
<dbReference type="AlphaFoldDB" id="A0AAW7Q457"/>
<proteinExistence type="predicted"/>
<evidence type="ECO:0000256" key="2">
    <source>
        <dbReference type="ARBA" id="ARBA00023080"/>
    </source>
</evidence>
<dbReference type="RefSeq" id="WP_301342858.1">
    <property type="nucleotide sequence ID" value="NZ_JAQJJC010000007.1"/>
</dbReference>
<dbReference type="EMBL" id="JAQJJC010000007">
    <property type="protein sequence ID" value="MDN5114175.1"/>
    <property type="molecule type" value="Genomic_DNA"/>
</dbReference>
<accession>A0AAW7Q457</accession>